<dbReference type="PANTHER" id="PTHR42813:SF1">
    <property type="entry name" value="DEHYDROGENASE, PUTATIVE (AFU_ORTHOLOGUE AFUA_5G03930)-RELATED"/>
    <property type="match status" value="1"/>
</dbReference>
<reference evidence="6 7" key="1">
    <citation type="submission" date="2014-04" db="EMBL/GenBank/DDBJ databases">
        <authorList>
            <consortium name="DOE Joint Genome Institute"/>
            <person name="Kuo A."/>
            <person name="Zuccaro A."/>
            <person name="Kohler A."/>
            <person name="Nagy L.G."/>
            <person name="Floudas D."/>
            <person name="Copeland A."/>
            <person name="Barry K.W."/>
            <person name="Cichocki N."/>
            <person name="Veneault-Fourrey C."/>
            <person name="LaButti K."/>
            <person name="Lindquist E.A."/>
            <person name="Lipzen A."/>
            <person name="Lundell T."/>
            <person name="Morin E."/>
            <person name="Murat C."/>
            <person name="Sun H."/>
            <person name="Tunlid A."/>
            <person name="Henrissat B."/>
            <person name="Grigoriev I.V."/>
            <person name="Hibbett D.S."/>
            <person name="Martin F."/>
            <person name="Nordberg H.P."/>
            <person name="Cantor M.N."/>
            <person name="Hua S.X."/>
        </authorList>
    </citation>
    <scope>NUCLEOTIDE SEQUENCE [LARGE SCALE GENOMIC DNA]</scope>
    <source>
        <strain evidence="6 7">MAFF 305830</strain>
    </source>
</reference>
<dbReference type="InterPro" id="IPR036291">
    <property type="entry name" value="NAD(P)-bd_dom_sf"/>
</dbReference>
<feature type="domain" description="Alcohol dehydrogenase-like N-terminal" evidence="5">
    <location>
        <begin position="67"/>
        <end position="198"/>
    </location>
</feature>
<keyword evidence="3" id="KW-0862">Zinc</keyword>
<dbReference type="EMBL" id="KN824315">
    <property type="protein sequence ID" value="KIM25319.1"/>
    <property type="molecule type" value="Genomic_DNA"/>
</dbReference>
<dbReference type="GO" id="GO:0008270">
    <property type="term" value="F:zinc ion binding"/>
    <property type="evidence" value="ECO:0007669"/>
    <property type="project" value="InterPro"/>
</dbReference>
<comment type="cofactor">
    <cofactor evidence="1">
        <name>Zn(2+)</name>
        <dbReference type="ChEBI" id="CHEBI:29105"/>
    </cofactor>
</comment>
<evidence type="ECO:0000259" key="5">
    <source>
        <dbReference type="Pfam" id="PF08240"/>
    </source>
</evidence>
<evidence type="ECO:0000313" key="7">
    <source>
        <dbReference type="Proteomes" id="UP000054097"/>
    </source>
</evidence>
<dbReference type="InterPro" id="IPR013154">
    <property type="entry name" value="ADH-like_N"/>
</dbReference>
<dbReference type="AlphaFoldDB" id="A0A0C3AZB7"/>
<dbReference type="GO" id="GO:0016491">
    <property type="term" value="F:oxidoreductase activity"/>
    <property type="evidence" value="ECO:0007669"/>
    <property type="project" value="UniProtKB-KW"/>
</dbReference>
<keyword evidence="2" id="KW-0479">Metal-binding</keyword>
<dbReference type="SUPFAM" id="SSF51735">
    <property type="entry name" value="NAD(P)-binding Rossmann-fold domains"/>
    <property type="match status" value="1"/>
</dbReference>
<evidence type="ECO:0000256" key="4">
    <source>
        <dbReference type="ARBA" id="ARBA00023002"/>
    </source>
</evidence>
<gene>
    <name evidence="6" type="ORF">M408DRAFT_26306</name>
</gene>
<proteinExistence type="predicted"/>
<evidence type="ECO:0000256" key="3">
    <source>
        <dbReference type="ARBA" id="ARBA00022833"/>
    </source>
</evidence>
<reference evidence="7" key="2">
    <citation type="submission" date="2015-01" db="EMBL/GenBank/DDBJ databases">
        <title>Evolutionary Origins and Diversification of the Mycorrhizal Mutualists.</title>
        <authorList>
            <consortium name="DOE Joint Genome Institute"/>
            <consortium name="Mycorrhizal Genomics Consortium"/>
            <person name="Kohler A."/>
            <person name="Kuo A."/>
            <person name="Nagy L.G."/>
            <person name="Floudas D."/>
            <person name="Copeland A."/>
            <person name="Barry K.W."/>
            <person name="Cichocki N."/>
            <person name="Veneault-Fourrey C."/>
            <person name="LaButti K."/>
            <person name="Lindquist E.A."/>
            <person name="Lipzen A."/>
            <person name="Lundell T."/>
            <person name="Morin E."/>
            <person name="Murat C."/>
            <person name="Riley R."/>
            <person name="Ohm R."/>
            <person name="Sun H."/>
            <person name="Tunlid A."/>
            <person name="Henrissat B."/>
            <person name="Grigoriev I.V."/>
            <person name="Hibbett D.S."/>
            <person name="Martin F."/>
        </authorList>
    </citation>
    <scope>NUCLEOTIDE SEQUENCE [LARGE SCALE GENOMIC DNA]</scope>
    <source>
        <strain evidence="7">MAFF 305830</strain>
    </source>
</reference>
<evidence type="ECO:0000256" key="2">
    <source>
        <dbReference type="ARBA" id="ARBA00022723"/>
    </source>
</evidence>
<dbReference type="STRING" id="933852.A0A0C3AZB7"/>
<sequence length="449" mass="49496">METAANAADRALQKGEELVQDTTNLSEFASGLEAKARDREEKMKALTWQWPNQVEVVELPKPRIIEDHDVIVQVTGSTICGSDFQLYRGRIFQLEKGDILGHEFCGRVESTGSAINSIKPGDRVVGSFQIACGECSNCRLKQPSLCDCADSDEIQRSLYGRRKPGVLGYSHLTSGFVGGQAEYVRMPYGEANLLKLPDDVIDEKGLYLSDVLCTSYHCVVDTGITKGSTVAIWGMGPVGLMCAHFAFQKGASRVIGIDNSWRLGWCKTKIPKLETLDYARVPLRSNISTELRKMVSGEGVDFALQCAATERARSMLHKLEMALRLEDCTSETLNEMILSVKKFGTIGITGVYAGYTNHVNIGAVMQLGIRIIGNSQAPVSKYWKELLEQIRSGDVDPSIMISHRIDLDDLPKAYRIFDSKQQDSMKTFVQTRFSNPPAPGTLPVVGLQA</sequence>
<accession>A0A0C3AZB7</accession>
<protein>
    <recommendedName>
        <fullName evidence="5">Alcohol dehydrogenase-like N-terminal domain-containing protein</fullName>
    </recommendedName>
</protein>
<dbReference type="Gene3D" id="3.40.50.720">
    <property type="entry name" value="NAD(P)-binding Rossmann-like Domain"/>
    <property type="match status" value="1"/>
</dbReference>
<keyword evidence="7" id="KW-1185">Reference proteome</keyword>
<dbReference type="Pfam" id="PF08240">
    <property type="entry name" value="ADH_N"/>
    <property type="match status" value="1"/>
</dbReference>
<dbReference type="PROSITE" id="PS00059">
    <property type="entry name" value="ADH_ZINC"/>
    <property type="match status" value="1"/>
</dbReference>
<keyword evidence="4" id="KW-0560">Oxidoreductase</keyword>
<dbReference type="OrthoDB" id="3941538at2759"/>
<dbReference type="PANTHER" id="PTHR42813">
    <property type="entry name" value="ZINC-TYPE ALCOHOL DEHYDROGENASE-LIKE"/>
    <property type="match status" value="1"/>
</dbReference>
<dbReference type="Gene3D" id="3.90.180.10">
    <property type="entry name" value="Medium-chain alcohol dehydrogenases, catalytic domain"/>
    <property type="match status" value="1"/>
</dbReference>
<evidence type="ECO:0000313" key="6">
    <source>
        <dbReference type="EMBL" id="KIM25319.1"/>
    </source>
</evidence>
<evidence type="ECO:0000256" key="1">
    <source>
        <dbReference type="ARBA" id="ARBA00001947"/>
    </source>
</evidence>
<dbReference type="Proteomes" id="UP000054097">
    <property type="component" value="Unassembled WGS sequence"/>
</dbReference>
<dbReference type="InterPro" id="IPR002328">
    <property type="entry name" value="ADH_Zn_CS"/>
</dbReference>
<dbReference type="HOGENOM" id="CLU_026673_11_3_1"/>
<dbReference type="SUPFAM" id="SSF50129">
    <property type="entry name" value="GroES-like"/>
    <property type="match status" value="1"/>
</dbReference>
<dbReference type="InterPro" id="IPR011032">
    <property type="entry name" value="GroES-like_sf"/>
</dbReference>
<name>A0A0C3AZB7_SERVB</name>
<organism evidence="6 7">
    <name type="scientific">Serendipita vermifera MAFF 305830</name>
    <dbReference type="NCBI Taxonomy" id="933852"/>
    <lineage>
        <taxon>Eukaryota</taxon>
        <taxon>Fungi</taxon>
        <taxon>Dikarya</taxon>
        <taxon>Basidiomycota</taxon>
        <taxon>Agaricomycotina</taxon>
        <taxon>Agaricomycetes</taxon>
        <taxon>Sebacinales</taxon>
        <taxon>Serendipitaceae</taxon>
        <taxon>Serendipita</taxon>
    </lineage>
</organism>